<feature type="region of interest" description="Disordered" evidence="1">
    <location>
        <begin position="179"/>
        <end position="231"/>
    </location>
</feature>
<evidence type="ECO:0000313" key="2">
    <source>
        <dbReference type="EMBL" id="KAK4101636.1"/>
    </source>
</evidence>
<name>A0AAN6T296_9PEZI</name>
<evidence type="ECO:0000256" key="1">
    <source>
        <dbReference type="SAM" id="MobiDB-lite"/>
    </source>
</evidence>
<dbReference type="EMBL" id="MU863634">
    <property type="protein sequence ID" value="KAK4101636.1"/>
    <property type="molecule type" value="Genomic_DNA"/>
</dbReference>
<keyword evidence="3" id="KW-1185">Reference proteome</keyword>
<protein>
    <submittedName>
        <fullName evidence="2">Uncharacterized protein</fullName>
    </submittedName>
</protein>
<accession>A0AAN6T296</accession>
<reference evidence="2" key="2">
    <citation type="submission" date="2023-05" db="EMBL/GenBank/DDBJ databases">
        <authorList>
            <consortium name="Lawrence Berkeley National Laboratory"/>
            <person name="Steindorff A."/>
            <person name="Hensen N."/>
            <person name="Bonometti L."/>
            <person name="Westerberg I."/>
            <person name="Brannstrom I.O."/>
            <person name="Guillou S."/>
            <person name="Cros-Aarteil S."/>
            <person name="Calhoun S."/>
            <person name="Haridas S."/>
            <person name="Kuo A."/>
            <person name="Mondo S."/>
            <person name="Pangilinan J."/>
            <person name="Riley R."/>
            <person name="Labutti K."/>
            <person name="Andreopoulos B."/>
            <person name="Lipzen A."/>
            <person name="Chen C."/>
            <person name="Yanf M."/>
            <person name="Daum C."/>
            <person name="Ng V."/>
            <person name="Clum A."/>
            <person name="Ohm R."/>
            <person name="Martin F."/>
            <person name="Silar P."/>
            <person name="Natvig D."/>
            <person name="Lalanne C."/>
            <person name="Gautier V."/>
            <person name="Ament-Velasquez S.L."/>
            <person name="Kruys A."/>
            <person name="Hutchinson M.I."/>
            <person name="Powell A.J."/>
            <person name="Barry K."/>
            <person name="Miller A.N."/>
            <person name="Grigoriev I.V."/>
            <person name="Debuchy R."/>
            <person name="Gladieux P."/>
            <person name="Thoren M.H."/>
            <person name="Johannesson H."/>
        </authorList>
    </citation>
    <scope>NUCLEOTIDE SEQUENCE</scope>
    <source>
        <strain evidence="2">CBS 757.83</strain>
    </source>
</reference>
<evidence type="ECO:0000313" key="3">
    <source>
        <dbReference type="Proteomes" id="UP001305647"/>
    </source>
</evidence>
<gene>
    <name evidence="2" type="ORF">N658DRAFT_506826</name>
</gene>
<comment type="caution">
    <text evidence="2">The sequence shown here is derived from an EMBL/GenBank/DDBJ whole genome shotgun (WGS) entry which is preliminary data.</text>
</comment>
<feature type="compositionally biased region" description="Basic and acidic residues" evidence="1">
    <location>
        <begin position="215"/>
        <end position="231"/>
    </location>
</feature>
<sequence length="231" mass="26313">MRLLDLPTSDATAIQKYLEDYKEKWDKFVALLKQDAHDYFEWRGMEHVYDSLAWTITHDAETLDGASYDRDESEISGVDRRAGERRVCKGASSPVKGSKSVADDAKAREPTGYFCKLVRESNVALATEAEFDEDGNGFLERIKRIELDEDEDEDELRDLRKKVKLDKVVDMYAARRRLLRRGKEEATPGPTPRPCRGPGGCKEYKARKATTTFATRDDTALPEAKEEVRQA</sequence>
<reference evidence="2" key="1">
    <citation type="journal article" date="2023" name="Mol. Phylogenet. Evol.">
        <title>Genome-scale phylogeny and comparative genomics of the fungal order Sordariales.</title>
        <authorList>
            <person name="Hensen N."/>
            <person name="Bonometti L."/>
            <person name="Westerberg I."/>
            <person name="Brannstrom I.O."/>
            <person name="Guillou S."/>
            <person name="Cros-Aarteil S."/>
            <person name="Calhoun S."/>
            <person name="Haridas S."/>
            <person name="Kuo A."/>
            <person name="Mondo S."/>
            <person name="Pangilinan J."/>
            <person name="Riley R."/>
            <person name="LaButti K."/>
            <person name="Andreopoulos B."/>
            <person name="Lipzen A."/>
            <person name="Chen C."/>
            <person name="Yan M."/>
            <person name="Daum C."/>
            <person name="Ng V."/>
            <person name="Clum A."/>
            <person name="Steindorff A."/>
            <person name="Ohm R.A."/>
            <person name="Martin F."/>
            <person name="Silar P."/>
            <person name="Natvig D.O."/>
            <person name="Lalanne C."/>
            <person name="Gautier V."/>
            <person name="Ament-Velasquez S.L."/>
            <person name="Kruys A."/>
            <person name="Hutchinson M.I."/>
            <person name="Powell A.J."/>
            <person name="Barry K."/>
            <person name="Miller A.N."/>
            <person name="Grigoriev I.V."/>
            <person name="Debuchy R."/>
            <person name="Gladieux P."/>
            <person name="Hiltunen Thoren M."/>
            <person name="Johannesson H."/>
        </authorList>
    </citation>
    <scope>NUCLEOTIDE SEQUENCE</scope>
    <source>
        <strain evidence="2">CBS 757.83</strain>
    </source>
</reference>
<dbReference type="Proteomes" id="UP001305647">
    <property type="component" value="Unassembled WGS sequence"/>
</dbReference>
<dbReference type="AlphaFoldDB" id="A0AAN6T296"/>
<organism evidence="2 3">
    <name type="scientific">Parathielavia hyrcaniae</name>
    <dbReference type="NCBI Taxonomy" id="113614"/>
    <lineage>
        <taxon>Eukaryota</taxon>
        <taxon>Fungi</taxon>
        <taxon>Dikarya</taxon>
        <taxon>Ascomycota</taxon>
        <taxon>Pezizomycotina</taxon>
        <taxon>Sordariomycetes</taxon>
        <taxon>Sordariomycetidae</taxon>
        <taxon>Sordariales</taxon>
        <taxon>Chaetomiaceae</taxon>
        <taxon>Parathielavia</taxon>
    </lineage>
</organism>
<proteinExistence type="predicted"/>